<gene>
    <name evidence="2" type="ORF">E2C01_020264</name>
</gene>
<accession>A0A5B7E1T6</accession>
<reference evidence="2 3" key="1">
    <citation type="submission" date="2019-05" db="EMBL/GenBank/DDBJ databases">
        <title>Another draft genome of Portunus trituberculatus and its Hox gene families provides insights of decapod evolution.</title>
        <authorList>
            <person name="Jeong J.-H."/>
            <person name="Song I."/>
            <person name="Kim S."/>
            <person name="Choi T."/>
            <person name="Kim D."/>
            <person name="Ryu S."/>
            <person name="Kim W."/>
        </authorList>
    </citation>
    <scope>NUCLEOTIDE SEQUENCE [LARGE SCALE GENOMIC DNA]</scope>
    <source>
        <tissue evidence="2">Muscle</tissue>
    </source>
</reference>
<keyword evidence="3" id="KW-1185">Reference proteome</keyword>
<organism evidence="2 3">
    <name type="scientific">Portunus trituberculatus</name>
    <name type="common">Swimming crab</name>
    <name type="synonym">Neptunus trituberculatus</name>
    <dbReference type="NCBI Taxonomy" id="210409"/>
    <lineage>
        <taxon>Eukaryota</taxon>
        <taxon>Metazoa</taxon>
        <taxon>Ecdysozoa</taxon>
        <taxon>Arthropoda</taxon>
        <taxon>Crustacea</taxon>
        <taxon>Multicrustacea</taxon>
        <taxon>Malacostraca</taxon>
        <taxon>Eumalacostraca</taxon>
        <taxon>Eucarida</taxon>
        <taxon>Decapoda</taxon>
        <taxon>Pleocyemata</taxon>
        <taxon>Brachyura</taxon>
        <taxon>Eubrachyura</taxon>
        <taxon>Portunoidea</taxon>
        <taxon>Portunidae</taxon>
        <taxon>Portuninae</taxon>
        <taxon>Portunus</taxon>
    </lineage>
</organism>
<dbReference type="Proteomes" id="UP000324222">
    <property type="component" value="Unassembled WGS sequence"/>
</dbReference>
<feature type="region of interest" description="Disordered" evidence="1">
    <location>
        <begin position="1"/>
        <end position="64"/>
    </location>
</feature>
<proteinExistence type="predicted"/>
<comment type="caution">
    <text evidence="2">The sequence shown here is derived from an EMBL/GenBank/DDBJ whole genome shotgun (WGS) entry which is preliminary data.</text>
</comment>
<sequence length="64" mass="6909">MAPKRLNSEENKESGESASVSEPQHSIRGFAGITHGEKLEDVFMDGDWSSGDLPPPPHSSALLF</sequence>
<name>A0A5B7E1T6_PORTR</name>
<feature type="compositionally biased region" description="Basic and acidic residues" evidence="1">
    <location>
        <begin position="1"/>
        <end position="15"/>
    </location>
</feature>
<evidence type="ECO:0000313" key="2">
    <source>
        <dbReference type="EMBL" id="MPC27106.1"/>
    </source>
</evidence>
<evidence type="ECO:0000256" key="1">
    <source>
        <dbReference type="SAM" id="MobiDB-lite"/>
    </source>
</evidence>
<evidence type="ECO:0000313" key="3">
    <source>
        <dbReference type="Proteomes" id="UP000324222"/>
    </source>
</evidence>
<protein>
    <submittedName>
        <fullName evidence="2">Uncharacterized protein</fullName>
    </submittedName>
</protein>
<dbReference type="AlphaFoldDB" id="A0A5B7E1T6"/>
<dbReference type="EMBL" id="VSRR010001692">
    <property type="protein sequence ID" value="MPC27106.1"/>
    <property type="molecule type" value="Genomic_DNA"/>
</dbReference>